<feature type="region of interest" description="Disordered" evidence="7">
    <location>
        <begin position="1"/>
        <end position="29"/>
    </location>
</feature>
<evidence type="ECO:0000259" key="8">
    <source>
        <dbReference type="SMART" id="SM00244"/>
    </source>
</evidence>
<comment type="function">
    <text evidence="6">HflC and HflK could encode or regulate a protease.</text>
</comment>
<dbReference type="InterPro" id="IPR050710">
    <property type="entry name" value="Band7/mec-2_domain"/>
</dbReference>
<keyword evidence="9" id="KW-0645">Protease</keyword>
<dbReference type="GO" id="GO:0016020">
    <property type="term" value="C:membrane"/>
    <property type="evidence" value="ECO:0007669"/>
    <property type="project" value="UniProtKB-SubCell"/>
</dbReference>
<evidence type="ECO:0000256" key="4">
    <source>
        <dbReference type="ARBA" id="ARBA00022989"/>
    </source>
</evidence>
<keyword evidence="9" id="KW-0378">Hydrolase</keyword>
<dbReference type="Pfam" id="PF12221">
    <property type="entry name" value="HflK_N"/>
    <property type="match status" value="1"/>
</dbReference>
<dbReference type="InterPro" id="IPR020980">
    <property type="entry name" value="Membrane_HflK_N"/>
</dbReference>
<evidence type="ECO:0000313" key="9">
    <source>
        <dbReference type="EMBL" id="MDO6422545.1"/>
    </source>
</evidence>
<dbReference type="SMART" id="SM00244">
    <property type="entry name" value="PHB"/>
    <property type="match status" value="1"/>
</dbReference>
<proteinExistence type="inferred from homology"/>
<dbReference type="InterPro" id="IPR001972">
    <property type="entry name" value="Stomatin_HflK_fam"/>
</dbReference>
<dbReference type="GeneID" id="98614323"/>
<comment type="subunit">
    <text evidence="6">HflC and HflK may interact to form a multimeric complex.</text>
</comment>
<dbReference type="PRINTS" id="PR00721">
    <property type="entry name" value="STOMATIN"/>
</dbReference>
<dbReference type="SUPFAM" id="SSF117892">
    <property type="entry name" value="Band 7/SPFH domain"/>
    <property type="match status" value="1"/>
</dbReference>
<dbReference type="Pfam" id="PF01145">
    <property type="entry name" value="Band_7"/>
    <property type="match status" value="1"/>
</dbReference>
<dbReference type="NCBIfam" id="TIGR01933">
    <property type="entry name" value="hflK"/>
    <property type="match status" value="1"/>
</dbReference>
<dbReference type="InterPro" id="IPR010201">
    <property type="entry name" value="HflK"/>
</dbReference>
<dbReference type="PANTHER" id="PTHR43327">
    <property type="entry name" value="STOMATIN-LIKE PROTEIN 2, MITOCHONDRIAL"/>
    <property type="match status" value="1"/>
</dbReference>
<evidence type="ECO:0000256" key="2">
    <source>
        <dbReference type="ARBA" id="ARBA00006971"/>
    </source>
</evidence>
<comment type="subcellular location">
    <subcellularLocation>
        <location evidence="1">Membrane</location>
        <topology evidence="1">Single-pass membrane protein</topology>
    </subcellularLocation>
</comment>
<sequence length="386" mass="43025">MAWNEPGGNNDKDPWGGNRGNDGPPDLDEVIRNFQNKISGLFGGKGGGNGTNNGRNEGGFNGTILIFALVVVAIIYVFAGIYQVDQKERAVVLHLGKYSETKGPGLHWNPPLIDSVSKVDSLSLQEWSTGQQMLTKDLNIVDIRMSVQYSRIDPKAYLLEVRDPEMSLQQAANSALRHVVGSSPMHNVLTEGREQIAVEVRELLQLYLDNYKTGINVDKVNIEEADPPKEVQSAFDDVSKAREDEERLQNEAQTYANGIIPKARGEAQRVIEQATAYKEQVIAQAEGEAKRFEYLLAEYKKAPEVTRRRLYIDTVQEVMENSSKVMVDVEGGNNMFYMPLDQIVKATRTSTAKAATPQDVDAIVDQVMNQLRSEAAAQQSRRRELR</sequence>
<feature type="transmembrane region" description="Helical" evidence="6">
    <location>
        <begin position="59"/>
        <end position="79"/>
    </location>
</feature>
<dbReference type="AlphaFoldDB" id="A0AAW7X4S2"/>
<keyword evidence="3 6" id="KW-0812">Transmembrane</keyword>
<evidence type="ECO:0000313" key="10">
    <source>
        <dbReference type="Proteomes" id="UP001169760"/>
    </source>
</evidence>
<evidence type="ECO:0000256" key="7">
    <source>
        <dbReference type="SAM" id="MobiDB-lite"/>
    </source>
</evidence>
<dbReference type="InterPro" id="IPR001107">
    <property type="entry name" value="Band_7"/>
</dbReference>
<dbReference type="GO" id="GO:0008233">
    <property type="term" value="F:peptidase activity"/>
    <property type="evidence" value="ECO:0007669"/>
    <property type="project" value="UniProtKB-KW"/>
</dbReference>
<comment type="similarity">
    <text evidence="2 6">Belongs to the band 7/mec-2 family. HflK subfamily.</text>
</comment>
<feature type="domain" description="Band 7" evidence="8">
    <location>
        <begin position="79"/>
        <end position="239"/>
    </location>
</feature>
<keyword evidence="5 6" id="KW-0472">Membrane</keyword>
<evidence type="ECO:0000256" key="5">
    <source>
        <dbReference type="ARBA" id="ARBA00023136"/>
    </source>
</evidence>
<dbReference type="Proteomes" id="UP001169760">
    <property type="component" value="Unassembled WGS sequence"/>
</dbReference>
<dbReference type="GO" id="GO:0006508">
    <property type="term" value="P:proteolysis"/>
    <property type="evidence" value="ECO:0007669"/>
    <property type="project" value="UniProtKB-KW"/>
</dbReference>
<evidence type="ECO:0000256" key="6">
    <source>
        <dbReference type="RuleBase" id="RU364113"/>
    </source>
</evidence>
<evidence type="ECO:0000256" key="1">
    <source>
        <dbReference type="ARBA" id="ARBA00004167"/>
    </source>
</evidence>
<keyword evidence="4 6" id="KW-1133">Transmembrane helix</keyword>
<dbReference type="CDD" id="cd03404">
    <property type="entry name" value="SPFH_HflK"/>
    <property type="match status" value="1"/>
</dbReference>
<protein>
    <recommendedName>
        <fullName evidence="6">Protein HflK</fullName>
    </recommendedName>
</protein>
<gene>
    <name evidence="9" type="primary">hflK</name>
    <name evidence="9" type="ORF">Q4521_08680</name>
</gene>
<dbReference type="EMBL" id="JAUOPB010000005">
    <property type="protein sequence ID" value="MDO6422545.1"/>
    <property type="molecule type" value="Genomic_DNA"/>
</dbReference>
<dbReference type="PANTHER" id="PTHR43327:SF2">
    <property type="entry name" value="MODULATOR OF FTSH PROTEASE HFLK"/>
    <property type="match status" value="1"/>
</dbReference>
<name>A0AAW7X4S2_9GAMM</name>
<reference evidence="9" key="1">
    <citation type="submission" date="2023-07" db="EMBL/GenBank/DDBJ databases">
        <title>Genome content predicts the carbon catabolic preferences of heterotrophic bacteria.</title>
        <authorList>
            <person name="Gralka M."/>
        </authorList>
    </citation>
    <scope>NUCLEOTIDE SEQUENCE</scope>
    <source>
        <strain evidence="9">I3M17_2</strain>
    </source>
</reference>
<accession>A0AAW7X4S2</accession>
<comment type="caution">
    <text evidence="9">The sequence shown here is derived from an EMBL/GenBank/DDBJ whole genome shotgun (WGS) entry which is preliminary data.</text>
</comment>
<dbReference type="RefSeq" id="WP_011469142.1">
    <property type="nucleotide sequence ID" value="NZ_CP123764.1"/>
</dbReference>
<evidence type="ECO:0000256" key="3">
    <source>
        <dbReference type="ARBA" id="ARBA00022692"/>
    </source>
</evidence>
<organism evidence="9 10">
    <name type="scientific">Saccharophagus degradans</name>
    <dbReference type="NCBI Taxonomy" id="86304"/>
    <lineage>
        <taxon>Bacteria</taxon>
        <taxon>Pseudomonadati</taxon>
        <taxon>Pseudomonadota</taxon>
        <taxon>Gammaproteobacteria</taxon>
        <taxon>Cellvibrionales</taxon>
        <taxon>Cellvibrionaceae</taxon>
        <taxon>Saccharophagus</taxon>
    </lineage>
</organism>
<dbReference type="InterPro" id="IPR036013">
    <property type="entry name" value="Band_7/SPFH_dom_sf"/>
</dbReference>
<dbReference type="Gene3D" id="3.30.479.30">
    <property type="entry name" value="Band 7 domain"/>
    <property type="match status" value="1"/>
</dbReference>